<keyword evidence="2" id="KW-1185">Reference proteome</keyword>
<evidence type="ECO:0000313" key="1">
    <source>
        <dbReference type="EMBL" id="KAH7838357.1"/>
    </source>
</evidence>
<sequence>MGILSHQQPQPLLPESKTRNRNTVKSLYKALARGNLDTVAQLLDQELEWWYHGPPNCHHMMLMLTGKSKHRDYKFRPRSITTVGELVIVEGWEEEIMRAYWVHVWTVKDGKMTKFREYFNTWLTVIVQVPGEDGKENVKKWQSEPQQRLNWSLPDLVLTV</sequence>
<reference evidence="1 2" key="1">
    <citation type="journal article" date="2021" name="Hortic Res">
        <title>High-quality reference genome and annotation aids understanding of berry development for evergreen blueberry (Vaccinium darrowii).</title>
        <authorList>
            <person name="Yu J."/>
            <person name="Hulse-Kemp A.M."/>
            <person name="Babiker E."/>
            <person name="Staton M."/>
        </authorList>
    </citation>
    <scope>NUCLEOTIDE SEQUENCE [LARGE SCALE GENOMIC DNA]</scope>
    <source>
        <strain evidence="2">cv. NJ 8807/NJ 8810</strain>
        <tissue evidence="1">Young leaf</tissue>
    </source>
</reference>
<accession>A0ACB7XC98</accession>
<organism evidence="1 2">
    <name type="scientific">Vaccinium darrowii</name>
    <dbReference type="NCBI Taxonomy" id="229202"/>
    <lineage>
        <taxon>Eukaryota</taxon>
        <taxon>Viridiplantae</taxon>
        <taxon>Streptophyta</taxon>
        <taxon>Embryophyta</taxon>
        <taxon>Tracheophyta</taxon>
        <taxon>Spermatophyta</taxon>
        <taxon>Magnoliopsida</taxon>
        <taxon>eudicotyledons</taxon>
        <taxon>Gunneridae</taxon>
        <taxon>Pentapetalae</taxon>
        <taxon>asterids</taxon>
        <taxon>Ericales</taxon>
        <taxon>Ericaceae</taxon>
        <taxon>Vaccinioideae</taxon>
        <taxon>Vaccinieae</taxon>
        <taxon>Vaccinium</taxon>
    </lineage>
</organism>
<name>A0ACB7XC98_9ERIC</name>
<comment type="caution">
    <text evidence="1">The sequence shown here is derived from an EMBL/GenBank/DDBJ whole genome shotgun (WGS) entry which is preliminary data.</text>
</comment>
<proteinExistence type="predicted"/>
<dbReference type="Proteomes" id="UP000828048">
    <property type="component" value="Chromosome 6"/>
</dbReference>
<protein>
    <submittedName>
        <fullName evidence="1">Uncharacterized protein</fullName>
    </submittedName>
</protein>
<dbReference type="EMBL" id="CM037156">
    <property type="protein sequence ID" value="KAH7838357.1"/>
    <property type="molecule type" value="Genomic_DNA"/>
</dbReference>
<gene>
    <name evidence="1" type="ORF">Vadar_025394</name>
</gene>
<evidence type="ECO:0000313" key="2">
    <source>
        <dbReference type="Proteomes" id="UP000828048"/>
    </source>
</evidence>